<feature type="compositionally biased region" description="Pro residues" evidence="1">
    <location>
        <begin position="374"/>
        <end position="443"/>
    </location>
</feature>
<dbReference type="Proteomes" id="UP001055200">
    <property type="component" value="Chromosome"/>
</dbReference>
<sequence length="570" mass="58497">MDVVLGVSMTPSAIYTSLADGDRAAGVTIDEDMLAVPADARAADEVVAAVLAARQQAHDGGYRLSSIGVTCVDQGDTAALSDALADHELGTVMVVSGFLAAAALTQTVGKALGYPHTALLYLEPQTLTVAVVDSATGAIGAVHRRALTESGADRTAVLSEALTELTMLETRPGGLYLVGAGADVRTLRDAAEALTALPVNLPEEPALALAQGAAVAAAHAPLFTMSTQALAYSRDPGTDGVAPEELARRFADGVAGGVADDGRAYSAESSGADHGEDPDSSTRPAGALRRRRTPLLVGSSMAVILVIGTVALVISLALDIRPAARLLPNFGDDTPAAPAPPPAQTIEQPAPVVQQVPPPDAVVPPQAPAASPAPKAPPLAPPAPRAPSVPEVVVPPPAQAVRPDPPAAPAPEPPAVQAPDPPAVQAPDPPPAAPVPVPIPLPVMVPDVPIFSPPKAPVEKSPPKSPPKVDPPKAPRVPKAPDPPRWQPPWQPEKPKAPKVPKTPELPKAPKAPKTPELPKAPKAPKVPSWQPKAPKAPKVPSWQPKRPPAWQPKAPSLPKLPFPDLRLPF</sequence>
<dbReference type="RefSeq" id="WP_240171877.1">
    <property type="nucleotide sequence ID" value="NZ_CP092365.1"/>
</dbReference>
<protein>
    <recommendedName>
        <fullName evidence="3">DUF7159 domain-containing protein</fullName>
    </recommendedName>
</protein>
<evidence type="ECO:0000256" key="1">
    <source>
        <dbReference type="SAM" id="MobiDB-lite"/>
    </source>
</evidence>
<accession>A0ABY3U0Y8</accession>
<feature type="domain" description="DUF7159" evidence="3">
    <location>
        <begin position="2"/>
        <end position="227"/>
    </location>
</feature>
<keyword evidence="2" id="KW-0472">Membrane</keyword>
<evidence type="ECO:0000256" key="2">
    <source>
        <dbReference type="SAM" id="Phobius"/>
    </source>
</evidence>
<feature type="region of interest" description="Disordered" evidence="1">
    <location>
        <begin position="354"/>
        <end position="570"/>
    </location>
</feature>
<keyword evidence="5" id="KW-1185">Reference proteome</keyword>
<evidence type="ECO:0000313" key="4">
    <source>
        <dbReference type="EMBL" id="ULN53628.1"/>
    </source>
</evidence>
<keyword evidence="2" id="KW-0812">Transmembrane</keyword>
<proteinExistence type="predicted"/>
<dbReference type="EMBL" id="CP092365">
    <property type="protein sequence ID" value="ULN53628.1"/>
    <property type="molecule type" value="Genomic_DNA"/>
</dbReference>
<evidence type="ECO:0000313" key="5">
    <source>
        <dbReference type="Proteomes" id="UP001055200"/>
    </source>
</evidence>
<feature type="compositionally biased region" description="Pro residues" evidence="1">
    <location>
        <begin position="356"/>
        <end position="367"/>
    </location>
</feature>
<name>A0ABY3U0Y8_9MYCO</name>
<keyword evidence="2" id="KW-1133">Transmembrane helix</keyword>
<reference evidence="4" key="1">
    <citation type="submission" date="2022-08" db="EMBL/GenBank/DDBJ databases">
        <title>Complete genome sequence of 14 non-tuberculosis mycobacteria type-strains.</title>
        <authorList>
            <person name="Igarashi Y."/>
            <person name="Osugi A."/>
            <person name="Mitarai S."/>
        </authorList>
    </citation>
    <scope>NUCLEOTIDE SEQUENCE</scope>
    <source>
        <strain evidence="4">DSM 45575</strain>
    </source>
</reference>
<organism evidence="4 5">
    <name type="scientific">Mycolicibacillus parakoreensis</name>
    <dbReference type="NCBI Taxonomy" id="1069221"/>
    <lineage>
        <taxon>Bacteria</taxon>
        <taxon>Bacillati</taxon>
        <taxon>Actinomycetota</taxon>
        <taxon>Actinomycetes</taxon>
        <taxon>Mycobacteriales</taxon>
        <taxon>Mycobacteriaceae</taxon>
        <taxon>Mycolicibacillus</taxon>
    </lineage>
</organism>
<dbReference type="Pfam" id="PF23717">
    <property type="entry name" value="DUF7159"/>
    <property type="match status" value="1"/>
</dbReference>
<evidence type="ECO:0000259" key="3">
    <source>
        <dbReference type="Pfam" id="PF23717"/>
    </source>
</evidence>
<dbReference type="InterPro" id="IPR055583">
    <property type="entry name" value="DUF7159"/>
</dbReference>
<feature type="transmembrane region" description="Helical" evidence="2">
    <location>
        <begin position="295"/>
        <end position="318"/>
    </location>
</feature>
<feature type="region of interest" description="Disordered" evidence="1">
    <location>
        <begin position="261"/>
        <end position="287"/>
    </location>
</feature>
<gene>
    <name evidence="4" type="ORF">MIU77_04690</name>
</gene>
<feature type="compositionally biased region" description="Pro residues" evidence="1">
    <location>
        <begin position="463"/>
        <end position="492"/>
    </location>
</feature>